<reference evidence="2" key="1">
    <citation type="submission" date="2016-10" db="EMBL/GenBank/DDBJ databases">
        <authorList>
            <person name="Varghese N."/>
            <person name="Submissions S."/>
        </authorList>
    </citation>
    <scope>NUCLEOTIDE SEQUENCE [LARGE SCALE GENOMIC DNA]</scope>
    <source>
        <strain evidence="2">DSM 17465</strain>
    </source>
</reference>
<dbReference type="InterPro" id="IPR006597">
    <property type="entry name" value="Sel1-like"/>
</dbReference>
<protein>
    <recommendedName>
        <fullName evidence="3">Sel1 repeat-containing protein</fullName>
    </recommendedName>
</protein>
<name>A0A1I6XZ67_9HYPH</name>
<dbReference type="PANTHER" id="PTHR11102:SF160">
    <property type="entry name" value="ERAD-ASSOCIATED E3 UBIQUITIN-PROTEIN LIGASE COMPONENT HRD3"/>
    <property type="match status" value="1"/>
</dbReference>
<dbReference type="Pfam" id="PF08238">
    <property type="entry name" value="Sel1"/>
    <property type="match status" value="3"/>
</dbReference>
<gene>
    <name evidence="1" type="ORF">SAMN05444141_101540</name>
</gene>
<accession>A0A1I6XZ67</accession>
<dbReference type="Gene3D" id="1.25.40.10">
    <property type="entry name" value="Tetratricopeptide repeat domain"/>
    <property type="match status" value="1"/>
</dbReference>
<evidence type="ECO:0000313" key="1">
    <source>
        <dbReference type="EMBL" id="SFT43610.1"/>
    </source>
</evidence>
<sequence length="201" mass="22247">MKITLKTSVLATLIMCNGWMTQPASSHTLEECLVDPVGQEATHHANCINLANKTGDKKLQFQLAIAYLSGTGVPEDRAKAAVWLRKAASQGLADAQYILARMHYFGDGVPQDYAKAAEWYRKVALQGDSAAQYLLARMHYDGDGVPQDYITAYMWVNMAAASGDQIPKDLRDEILQQLTPEQVTEGQKMTRGWLAAYPPRN</sequence>
<evidence type="ECO:0008006" key="3">
    <source>
        <dbReference type="Google" id="ProtNLM"/>
    </source>
</evidence>
<evidence type="ECO:0000313" key="2">
    <source>
        <dbReference type="Proteomes" id="UP000183371"/>
    </source>
</evidence>
<dbReference type="EMBL" id="FPBD01000001">
    <property type="protein sequence ID" value="SFT43610.1"/>
    <property type="molecule type" value="Genomic_DNA"/>
</dbReference>
<dbReference type="InterPro" id="IPR050767">
    <property type="entry name" value="Sel1_AlgK"/>
</dbReference>
<dbReference type="Proteomes" id="UP000183371">
    <property type="component" value="Unassembled WGS sequence"/>
</dbReference>
<dbReference type="AlphaFoldDB" id="A0A1I6XZ67"/>
<dbReference type="InterPro" id="IPR011990">
    <property type="entry name" value="TPR-like_helical_dom_sf"/>
</dbReference>
<keyword evidence="2" id="KW-1185">Reference proteome</keyword>
<dbReference type="PANTHER" id="PTHR11102">
    <property type="entry name" value="SEL-1-LIKE PROTEIN"/>
    <property type="match status" value="1"/>
</dbReference>
<dbReference type="SUPFAM" id="SSF81901">
    <property type="entry name" value="HCP-like"/>
    <property type="match status" value="1"/>
</dbReference>
<organism evidence="1 2">
    <name type="scientific">Pseudovibrio denitrificans</name>
    <dbReference type="NCBI Taxonomy" id="258256"/>
    <lineage>
        <taxon>Bacteria</taxon>
        <taxon>Pseudomonadati</taxon>
        <taxon>Pseudomonadota</taxon>
        <taxon>Alphaproteobacteria</taxon>
        <taxon>Hyphomicrobiales</taxon>
        <taxon>Stappiaceae</taxon>
        <taxon>Pseudovibrio</taxon>
    </lineage>
</organism>
<dbReference type="SMART" id="SM00671">
    <property type="entry name" value="SEL1"/>
    <property type="match status" value="3"/>
</dbReference>
<dbReference type="RefSeq" id="WP_054782626.1">
    <property type="nucleotide sequence ID" value="NZ_FPBD01000001.1"/>
</dbReference>
<proteinExistence type="predicted"/>